<evidence type="ECO:0000259" key="3">
    <source>
        <dbReference type="Pfam" id="PF13193"/>
    </source>
</evidence>
<evidence type="ECO:0000313" key="5">
    <source>
        <dbReference type="Proteomes" id="UP000472335"/>
    </source>
</evidence>
<dbReference type="InterPro" id="IPR050237">
    <property type="entry name" value="ATP-dep_AMP-bd_enzyme"/>
</dbReference>
<evidence type="ECO:0000313" key="4">
    <source>
        <dbReference type="EMBL" id="NGO13692.1"/>
    </source>
</evidence>
<dbReference type="Pfam" id="PF13193">
    <property type="entry name" value="AMP-binding_C"/>
    <property type="match status" value="1"/>
</dbReference>
<keyword evidence="5" id="KW-1185">Reference proteome</keyword>
<feature type="compositionally biased region" description="Basic and acidic residues" evidence="1">
    <location>
        <begin position="519"/>
        <end position="536"/>
    </location>
</feature>
<dbReference type="Gene3D" id="3.40.50.12780">
    <property type="entry name" value="N-terminal domain of ligase-like"/>
    <property type="match status" value="1"/>
</dbReference>
<dbReference type="PANTHER" id="PTHR43767:SF1">
    <property type="entry name" value="NONRIBOSOMAL PEPTIDE SYNTHASE PES1 (EUROFUNG)-RELATED"/>
    <property type="match status" value="1"/>
</dbReference>
<dbReference type="SUPFAM" id="SSF56801">
    <property type="entry name" value="Acetyl-CoA synthetase-like"/>
    <property type="match status" value="1"/>
</dbReference>
<feature type="region of interest" description="Disordered" evidence="1">
    <location>
        <begin position="513"/>
        <end position="536"/>
    </location>
</feature>
<dbReference type="InterPro" id="IPR000873">
    <property type="entry name" value="AMP-dep_synth/lig_dom"/>
</dbReference>
<evidence type="ECO:0000256" key="1">
    <source>
        <dbReference type="SAM" id="MobiDB-lite"/>
    </source>
</evidence>
<dbReference type="RefSeq" id="WP_165267358.1">
    <property type="nucleotide sequence ID" value="NZ_JAAKZY010000205.1"/>
</dbReference>
<feature type="domain" description="AMP-dependent synthetase/ligase" evidence="2">
    <location>
        <begin position="17"/>
        <end position="359"/>
    </location>
</feature>
<dbReference type="Gene3D" id="3.30.300.30">
    <property type="match status" value="1"/>
</dbReference>
<evidence type="ECO:0000259" key="2">
    <source>
        <dbReference type="Pfam" id="PF00501"/>
    </source>
</evidence>
<comment type="caution">
    <text evidence="4">The sequence shown here is derived from an EMBL/GenBank/DDBJ whole genome shotgun (WGS) entry which is preliminary data.</text>
</comment>
<proteinExistence type="predicted"/>
<gene>
    <name evidence="4" type="ORF">G5C60_40395</name>
</gene>
<feature type="domain" description="AMP-binding enzyme C-terminal" evidence="3">
    <location>
        <begin position="419"/>
        <end position="494"/>
    </location>
</feature>
<dbReference type="AlphaFoldDB" id="A0A6G4VHR0"/>
<dbReference type="EMBL" id="JAAKZY010000205">
    <property type="protein sequence ID" value="NGO13692.1"/>
    <property type="molecule type" value="Genomic_DNA"/>
</dbReference>
<dbReference type="Pfam" id="PF00501">
    <property type="entry name" value="AMP-binding"/>
    <property type="match status" value="1"/>
</dbReference>
<dbReference type="InterPro" id="IPR025110">
    <property type="entry name" value="AMP-bd_C"/>
</dbReference>
<protein>
    <submittedName>
        <fullName evidence="4">ATP-dependent acyl-CoA ligase</fullName>
    </submittedName>
</protein>
<organism evidence="4 5">
    <name type="scientific">Streptomyces scabichelini</name>
    <dbReference type="NCBI Taxonomy" id="2711217"/>
    <lineage>
        <taxon>Bacteria</taxon>
        <taxon>Bacillati</taxon>
        <taxon>Actinomycetota</taxon>
        <taxon>Actinomycetes</taxon>
        <taxon>Kitasatosporales</taxon>
        <taxon>Streptomycetaceae</taxon>
        <taxon>Streptomyces</taxon>
    </lineage>
</organism>
<sequence length="536" mass="58936">MSTPSPQECVLTVQLAARADLHPDRLFAVFDDGESWTYADAWRLARSTGAALQRYGVTRGEPVLSWLPNGPHQLRTWFGTNAAGGVHVPLNTAYRWRMLERVIRDTGARTLVTCQALVGHLTGLDLGRTENIVVIDAPESEPLAADPGQLRPLAEPLMPWDTQAIIHTSGTTGPSKGVLCSYAHLHTSATASFRDWLTSDDRYLVNLPLFHGGGVIGTLGMLGLGGSIAVVSHFRTESFWQQVRELEVTACTLLGVMASFLVSRPPSEPSESEDTGHPLRTAYVLPLTEPAFELSARFGVEIRTLFNMTETSCPVVSGDRAVRTGSCGRPRPGIEARVVDPYDREVPVGTVGELVLRSDAPWVFSHGYHGMPEATAAAWRNGWFHTGDAFRQDADGELYFVDRLKDAIRRRGENISSFEVEEELRAHPGVRDAAAVGVPGEHGEQEVLAVVCPVPGERFDPAGLLEFLRPRTAHFMLPRYIRTVSELPVTPTGKVRKEALREEGITPDTWDRQAAGITIRRDPVATRREDHEQSHD</sequence>
<dbReference type="InterPro" id="IPR042099">
    <property type="entry name" value="ANL_N_sf"/>
</dbReference>
<dbReference type="InterPro" id="IPR020845">
    <property type="entry name" value="AMP-binding_CS"/>
</dbReference>
<keyword evidence="4" id="KW-0436">Ligase</keyword>
<dbReference type="PANTHER" id="PTHR43767">
    <property type="entry name" value="LONG-CHAIN-FATTY-ACID--COA LIGASE"/>
    <property type="match status" value="1"/>
</dbReference>
<name>A0A6G4VHR0_9ACTN</name>
<dbReference type="PROSITE" id="PS00455">
    <property type="entry name" value="AMP_BINDING"/>
    <property type="match status" value="1"/>
</dbReference>
<reference evidence="4 5" key="1">
    <citation type="submission" date="2020-02" db="EMBL/GenBank/DDBJ databases">
        <title>Whole-genome analyses of novel actinobacteria.</title>
        <authorList>
            <person name="Sahin N."/>
            <person name="Gencbay T."/>
        </authorList>
    </citation>
    <scope>NUCLEOTIDE SEQUENCE [LARGE SCALE GENOMIC DNA]</scope>
    <source>
        <strain evidence="4 5">HC44</strain>
    </source>
</reference>
<accession>A0A6G4VHR0</accession>
<dbReference type="GO" id="GO:0016878">
    <property type="term" value="F:acid-thiol ligase activity"/>
    <property type="evidence" value="ECO:0007669"/>
    <property type="project" value="UniProtKB-ARBA"/>
</dbReference>
<dbReference type="Proteomes" id="UP000472335">
    <property type="component" value="Unassembled WGS sequence"/>
</dbReference>
<dbReference type="InterPro" id="IPR045851">
    <property type="entry name" value="AMP-bd_C_sf"/>
</dbReference>